<dbReference type="RefSeq" id="WP_262432759.1">
    <property type="nucleotide sequence ID" value="NZ_JACRTE010000037.1"/>
</dbReference>
<dbReference type="Proteomes" id="UP000647416">
    <property type="component" value="Unassembled WGS sequence"/>
</dbReference>
<organism evidence="2 3">
    <name type="scientific">Qingrenia yutianensis</name>
    <dbReference type="NCBI Taxonomy" id="2763676"/>
    <lineage>
        <taxon>Bacteria</taxon>
        <taxon>Bacillati</taxon>
        <taxon>Bacillota</taxon>
        <taxon>Clostridia</taxon>
        <taxon>Eubacteriales</taxon>
        <taxon>Oscillospiraceae</taxon>
        <taxon>Qingrenia</taxon>
    </lineage>
</organism>
<evidence type="ECO:0000256" key="1">
    <source>
        <dbReference type="SAM" id="Phobius"/>
    </source>
</evidence>
<accession>A0A926FCP4</accession>
<name>A0A926FCP4_9FIRM</name>
<gene>
    <name evidence="2" type="ORF">H8706_11525</name>
</gene>
<proteinExistence type="predicted"/>
<feature type="transmembrane region" description="Helical" evidence="1">
    <location>
        <begin position="7"/>
        <end position="28"/>
    </location>
</feature>
<evidence type="ECO:0000313" key="3">
    <source>
        <dbReference type="Proteomes" id="UP000647416"/>
    </source>
</evidence>
<sequence length="476" mass="53403">MKIKERIKNIVLALLIISSVCLTLNIWFDKKLWPDGYNFFSDITQKIFGQKVLKNSGSLSKEKLALPKQLVVNNASKRSIFYETDEAYDTIITPVKSIFIIALTSDNYTKSTSDEWNSALKAKSIFVSYPVAYDSEVLGNILGVQKVKTGSMTIRDFIISQGDIASSSLYVYIRDYTDQSIKKCSVRYDKKEFENLLTRYAGSTTGDLPYSFELNFDKINSDSQNVTISPDVVLSINRTRHSSLYSINPVFSRSNEDFDSETVDTILKKFSFNINTARKYTEPDGAIVYVENYGSIKIHPSGYFEYKAIAPDKGVSLPVDADADFNSIFTASLNFVTDFWTGVVPQSELNLSLTGDIVNKSLSDVEFTMNYYINGTLIRDDIQNALTGEISPYALTMNVSNGKITAYKQLIRIYYTGDTDIENISTIEALDKLFASKDDLKNTNVREIFPAYFNDGGTYAITYAAKSDSGKTVLIK</sequence>
<evidence type="ECO:0000313" key="2">
    <source>
        <dbReference type="EMBL" id="MBC8597486.1"/>
    </source>
</evidence>
<reference evidence="2" key="1">
    <citation type="submission" date="2020-08" db="EMBL/GenBank/DDBJ databases">
        <title>Genome public.</title>
        <authorList>
            <person name="Liu C."/>
            <person name="Sun Q."/>
        </authorList>
    </citation>
    <scope>NUCLEOTIDE SEQUENCE</scope>
    <source>
        <strain evidence="2">NSJ-50</strain>
    </source>
</reference>
<comment type="caution">
    <text evidence="2">The sequence shown here is derived from an EMBL/GenBank/DDBJ whole genome shotgun (WGS) entry which is preliminary data.</text>
</comment>
<keyword evidence="1" id="KW-0812">Transmembrane</keyword>
<dbReference type="EMBL" id="JACRTE010000037">
    <property type="protein sequence ID" value="MBC8597486.1"/>
    <property type="molecule type" value="Genomic_DNA"/>
</dbReference>
<keyword evidence="3" id="KW-1185">Reference proteome</keyword>
<protein>
    <submittedName>
        <fullName evidence="2">Uncharacterized protein</fullName>
    </submittedName>
</protein>
<dbReference type="AlphaFoldDB" id="A0A926FCP4"/>
<keyword evidence="1" id="KW-0472">Membrane</keyword>
<keyword evidence="1" id="KW-1133">Transmembrane helix</keyword>